<reference evidence="4" key="1">
    <citation type="submission" date="2017-01" db="EMBL/GenBank/DDBJ databases">
        <authorList>
            <person name="Varghese N."/>
            <person name="Submissions S."/>
        </authorList>
    </citation>
    <scope>NUCLEOTIDE SEQUENCE [LARGE SCALE GENOMIC DNA]</scope>
    <source>
        <strain evidence="4">DSM 29591</strain>
    </source>
</reference>
<sequence length="69" mass="7454">MRGLLILFFLFAGTSAFAHPGHWAEVAGHGHWVAGAAIALAGLVALWGELKKKKEDAEPEDEELEEENA</sequence>
<evidence type="ECO:0000313" key="4">
    <source>
        <dbReference type="Proteomes" id="UP000186997"/>
    </source>
</evidence>
<evidence type="ECO:0008006" key="5">
    <source>
        <dbReference type="Google" id="ProtNLM"/>
    </source>
</evidence>
<keyword evidence="1" id="KW-0472">Membrane</keyword>
<evidence type="ECO:0000256" key="2">
    <source>
        <dbReference type="SAM" id="SignalP"/>
    </source>
</evidence>
<keyword evidence="1" id="KW-0812">Transmembrane</keyword>
<organism evidence="3 4">
    <name type="scientific">Yoonia rosea</name>
    <dbReference type="NCBI Taxonomy" id="287098"/>
    <lineage>
        <taxon>Bacteria</taxon>
        <taxon>Pseudomonadati</taxon>
        <taxon>Pseudomonadota</taxon>
        <taxon>Alphaproteobacteria</taxon>
        <taxon>Rhodobacterales</taxon>
        <taxon>Paracoccaceae</taxon>
        <taxon>Yoonia</taxon>
    </lineage>
</organism>
<dbReference type="STRING" id="287098.SAMN05421665_3221"/>
<keyword evidence="2" id="KW-0732">Signal</keyword>
<keyword evidence="4" id="KW-1185">Reference proteome</keyword>
<gene>
    <name evidence="3" type="ORF">SAMN05421665_3221</name>
</gene>
<proteinExistence type="predicted"/>
<accession>A0A1R3XHM6</accession>
<evidence type="ECO:0000313" key="3">
    <source>
        <dbReference type="EMBL" id="SIT90774.1"/>
    </source>
</evidence>
<dbReference type="RefSeq" id="WP_076660969.1">
    <property type="nucleotide sequence ID" value="NZ_FTPR01000003.1"/>
</dbReference>
<dbReference type="Proteomes" id="UP000186997">
    <property type="component" value="Unassembled WGS sequence"/>
</dbReference>
<dbReference type="InterPro" id="IPR046619">
    <property type="entry name" value="DUF6732"/>
</dbReference>
<protein>
    <recommendedName>
        <fullName evidence="5">HupE / UreJ protein</fullName>
    </recommendedName>
</protein>
<dbReference type="EMBL" id="FTPR01000003">
    <property type="protein sequence ID" value="SIT90774.1"/>
    <property type="molecule type" value="Genomic_DNA"/>
</dbReference>
<dbReference type="Pfam" id="PF20506">
    <property type="entry name" value="DUF6732"/>
    <property type="match status" value="1"/>
</dbReference>
<name>A0A1R3XHM6_9RHOB</name>
<evidence type="ECO:0000256" key="1">
    <source>
        <dbReference type="SAM" id="Phobius"/>
    </source>
</evidence>
<feature type="signal peptide" evidence="2">
    <location>
        <begin position="1"/>
        <end position="18"/>
    </location>
</feature>
<keyword evidence="1" id="KW-1133">Transmembrane helix</keyword>
<feature type="chain" id="PRO_5013091259" description="HupE / UreJ protein" evidence="2">
    <location>
        <begin position="19"/>
        <end position="69"/>
    </location>
</feature>
<feature type="transmembrane region" description="Helical" evidence="1">
    <location>
        <begin position="28"/>
        <end position="47"/>
    </location>
</feature>
<dbReference type="AlphaFoldDB" id="A0A1R3XHM6"/>